<keyword evidence="4" id="KW-1185">Reference proteome</keyword>
<feature type="transmembrane region" description="Helical" evidence="2">
    <location>
        <begin position="147"/>
        <end position="168"/>
    </location>
</feature>
<keyword evidence="2" id="KW-0812">Transmembrane</keyword>
<sequence>MPDESRPDLAALTRAASEALSVRRVFGEPYEVDGTLVVPVGKVIGSYGLAAAAGGARLGLRRGQHHDPDAPADETSADDAAPEAPAPPHAPWHGHGHGPFGGARPAGRGTGQADSGGYAVRVKPLGVYVVPPDGKASWQPALDLNRVILGGQAVGAVVGVALALALALTRRRR</sequence>
<feature type="region of interest" description="Disordered" evidence="1">
    <location>
        <begin position="60"/>
        <end position="115"/>
    </location>
</feature>
<dbReference type="RefSeq" id="WP_122149690.1">
    <property type="nucleotide sequence ID" value="NZ_RFFI01000064.1"/>
</dbReference>
<keyword evidence="2" id="KW-0472">Membrane</keyword>
<proteinExistence type="predicted"/>
<keyword evidence="2" id="KW-1133">Transmembrane helix</keyword>
<protein>
    <recommendedName>
        <fullName evidence="5">Sporulation protein</fullName>
    </recommendedName>
</protein>
<dbReference type="EMBL" id="RFFI01000064">
    <property type="protein sequence ID" value="RMI08988.1"/>
    <property type="molecule type" value="Genomic_DNA"/>
</dbReference>
<reference evidence="3 4" key="1">
    <citation type="submission" date="2018-10" db="EMBL/GenBank/DDBJ databases">
        <title>Isolation, diversity and antifungal activity of actinobacteria from wheat.</title>
        <authorList>
            <person name="Han C."/>
        </authorList>
    </citation>
    <scope>NUCLEOTIDE SEQUENCE [LARGE SCALE GENOMIC DNA]</scope>
    <source>
        <strain evidence="3 4">NEAU-YY56</strain>
    </source>
</reference>
<organism evidence="3 4">
    <name type="scientific">Cellulomonas triticagri</name>
    <dbReference type="NCBI Taxonomy" id="2483352"/>
    <lineage>
        <taxon>Bacteria</taxon>
        <taxon>Bacillati</taxon>
        <taxon>Actinomycetota</taxon>
        <taxon>Actinomycetes</taxon>
        <taxon>Micrococcales</taxon>
        <taxon>Cellulomonadaceae</taxon>
        <taxon>Cellulomonas</taxon>
    </lineage>
</organism>
<evidence type="ECO:0000313" key="4">
    <source>
        <dbReference type="Proteomes" id="UP000269289"/>
    </source>
</evidence>
<feature type="compositionally biased region" description="Acidic residues" evidence="1">
    <location>
        <begin position="70"/>
        <end position="81"/>
    </location>
</feature>
<dbReference type="AlphaFoldDB" id="A0A3M2JFB3"/>
<evidence type="ECO:0000256" key="1">
    <source>
        <dbReference type="SAM" id="MobiDB-lite"/>
    </source>
</evidence>
<comment type="caution">
    <text evidence="3">The sequence shown here is derived from an EMBL/GenBank/DDBJ whole genome shotgun (WGS) entry which is preliminary data.</text>
</comment>
<dbReference type="OrthoDB" id="3830295at2"/>
<evidence type="ECO:0000256" key="2">
    <source>
        <dbReference type="SAM" id="Phobius"/>
    </source>
</evidence>
<gene>
    <name evidence="3" type="ORF">EBM89_12160</name>
</gene>
<evidence type="ECO:0000313" key="3">
    <source>
        <dbReference type="EMBL" id="RMI08988.1"/>
    </source>
</evidence>
<evidence type="ECO:0008006" key="5">
    <source>
        <dbReference type="Google" id="ProtNLM"/>
    </source>
</evidence>
<name>A0A3M2JFB3_9CELL</name>
<dbReference type="Proteomes" id="UP000269289">
    <property type="component" value="Unassembled WGS sequence"/>
</dbReference>
<accession>A0A3M2JFB3</accession>